<keyword evidence="3" id="KW-0808">Transferase</keyword>
<name>A0A8R7UNB0_TRIUA</name>
<keyword evidence="9" id="KW-1133">Transmembrane helix</keyword>
<keyword evidence="6 11" id="KW-0547">Nucleotide-binding</keyword>
<reference evidence="15" key="3">
    <citation type="submission" date="2022-06" db="UniProtKB">
        <authorList>
            <consortium name="EnsemblPlants"/>
        </authorList>
    </citation>
    <scope>IDENTIFICATION</scope>
</reference>
<feature type="binding site" evidence="11">
    <location>
        <position position="62"/>
    </location>
    <ligand>
        <name>ATP</name>
        <dbReference type="ChEBI" id="CHEBI:30616"/>
    </ligand>
</feature>
<dbReference type="PANTHER" id="PTHR27005:SF390">
    <property type="entry name" value="PROTEIN KINASE DOMAIN-CONTAINING PROTEIN"/>
    <property type="match status" value="1"/>
</dbReference>
<evidence type="ECO:0000256" key="2">
    <source>
        <dbReference type="ARBA" id="ARBA00022527"/>
    </source>
</evidence>
<evidence type="ECO:0000256" key="10">
    <source>
        <dbReference type="ARBA" id="ARBA00023136"/>
    </source>
</evidence>
<dbReference type="Gene3D" id="3.30.200.20">
    <property type="entry name" value="Phosphorylase Kinase, domain 1"/>
    <property type="match status" value="1"/>
</dbReference>
<evidence type="ECO:0000259" key="14">
    <source>
        <dbReference type="PROSITE" id="PS50011"/>
    </source>
</evidence>
<evidence type="ECO:0000256" key="3">
    <source>
        <dbReference type="ARBA" id="ARBA00022679"/>
    </source>
</evidence>
<feature type="region of interest" description="Disordered" evidence="13">
    <location>
        <begin position="339"/>
        <end position="361"/>
    </location>
</feature>
<dbReference type="PROSITE" id="PS00108">
    <property type="entry name" value="PROTEIN_KINASE_ST"/>
    <property type="match status" value="1"/>
</dbReference>
<evidence type="ECO:0000256" key="13">
    <source>
        <dbReference type="SAM" id="MobiDB-lite"/>
    </source>
</evidence>
<dbReference type="Pfam" id="PF07714">
    <property type="entry name" value="PK_Tyr_Ser-Thr"/>
    <property type="match status" value="1"/>
</dbReference>
<dbReference type="GO" id="GO:0007166">
    <property type="term" value="P:cell surface receptor signaling pathway"/>
    <property type="evidence" value="ECO:0007669"/>
    <property type="project" value="InterPro"/>
</dbReference>
<evidence type="ECO:0000256" key="12">
    <source>
        <dbReference type="RuleBase" id="RU000304"/>
    </source>
</evidence>
<dbReference type="Gramene" id="TuG1812G0500003946.01.T01">
    <property type="protein sequence ID" value="TuG1812G0500003946.01.T01"/>
    <property type="gene ID" value="TuG1812G0500003946.01"/>
</dbReference>
<sequence>MSPTDAKLVSHRTGIAEKMIIPLEELEKATNNFDQTRKLGDGGHGVVYKGMLSDLHVVAIKKSKIMVQREIDEFINEVAILSQINHKNIVKLYGCCLEKEVPLLAYEFISNGTLSDHLHRESPRSIPWEARLKIASEVGKAISYLHSAVSFPIIHRDIKSSNILLDDAFTSKVSDFGTSRYIPIDQTEATATAVQGTRGYLDPMYYYTGRLSENSDVYSFGVLLIELLTRKRPNMYLSAEGEGLVLKFGEMHAEGNLSEIVDPQVMEEGGSEVQEVSDLAASCIKMRGEERPTMRQVEMALEGLLATNNESATYDLRGQRNGENYAVASYPSTRRITSFEEGSSRRHSQEEEFILSATYPR</sequence>
<dbReference type="SUPFAM" id="SSF56112">
    <property type="entry name" value="Protein kinase-like (PK-like)"/>
    <property type="match status" value="1"/>
</dbReference>
<dbReference type="AlphaFoldDB" id="A0A8R7UNB0"/>
<keyword evidence="4" id="KW-0812">Transmembrane</keyword>
<dbReference type="InterPro" id="IPR000719">
    <property type="entry name" value="Prot_kinase_dom"/>
</dbReference>
<dbReference type="CDD" id="cd14066">
    <property type="entry name" value="STKc_IRAK"/>
    <property type="match status" value="1"/>
</dbReference>
<evidence type="ECO:0000256" key="9">
    <source>
        <dbReference type="ARBA" id="ARBA00022989"/>
    </source>
</evidence>
<evidence type="ECO:0000313" key="15">
    <source>
        <dbReference type="EnsemblPlants" id="TuG1812G0500003946.01.T01"/>
    </source>
</evidence>
<dbReference type="GO" id="GO:0005886">
    <property type="term" value="C:plasma membrane"/>
    <property type="evidence" value="ECO:0007669"/>
    <property type="project" value="TreeGrafter"/>
</dbReference>
<keyword evidence="16" id="KW-1185">Reference proteome</keyword>
<evidence type="ECO:0000256" key="1">
    <source>
        <dbReference type="ARBA" id="ARBA00004479"/>
    </source>
</evidence>
<dbReference type="EnsemblPlants" id="TuG1812G0500003946.01.T01">
    <property type="protein sequence ID" value="TuG1812G0500003946.01.T01"/>
    <property type="gene ID" value="TuG1812G0500003946.01"/>
</dbReference>
<reference evidence="15" key="2">
    <citation type="submission" date="2018-03" db="EMBL/GenBank/DDBJ databases">
        <title>The Triticum urartu genome reveals the dynamic nature of wheat genome evolution.</title>
        <authorList>
            <person name="Ling H."/>
            <person name="Ma B."/>
            <person name="Shi X."/>
            <person name="Liu H."/>
            <person name="Dong L."/>
            <person name="Sun H."/>
            <person name="Cao Y."/>
            <person name="Gao Q."/>
            <person name="Zheng S."/>
            <person name="Li Y."/>
            <person name="Yu Y."/>
            <person name="Du H."/>
            <person name="Qi M."/>
            <person name="Li Y."/>
            <person name="Yu H."/>
            <person name="Cui Y."/>
            <person name="Wang N."/>
            <person name="Chen C."/>
            <person name="Wu H."/>
            <person name="Zhao Y."/>
            <person name="Zhang J."/>
            <person name="Li Y."/>
            <person name="Zhou W."/>
            <person name="Zhang B."/>
            <person name="Hu W."/>
            <person name="Eijk M."/>
            <person name="Tang J."/>
            <person name="Witsenboer H."/>
            <person name="Zhao S."/>
            <person name="Li Z."/>
            <person name="Zhang A."/>
            <person name="Wang D."/>
            <person name="Liang C."/>
        </authorList>
    </citation>
    <scope>NUCLEOTIDE SEQUENCE [LARGE SCALE GENOMIC DNA]</scope>
    <source>
        <strain evidence="15">cv. G1812</strain>
    </source>
</reference>
<keyword evidence="7" id="KW-0418">Kinase</keyword>
<evidence type="ECO:0000256" key="7">
    <source>
        <dbReference type="ARBA" id="ARBA00022777"/>
    </source>
</evidence>
<dbReference type="InterPro" id="IPR045274">
    <property type="entry name" value="WAK-like"/>
</dbReference>
<dbReference type="GO" id="GO:0005524">
    <property type="term" value="F:ATP binding"/>
    <property type="evidence" value="ECO:0007669"/>
    <property type="project" value="UniProtKB-UniRule"/>
</dbReference>
<dbReference type="InterPro" id="IPR008271">
    <property type="entry name" value="Ser/Thr_kinase_AS"/>
</dbReference>
<dbReference type="FunFam" id="1.10.510.10:FF:000084">
    <property type="entry name" value="Wall-associated receptor kinase 2"/>
    <property type="match status" value="1"/>
</dbReference>
<dbReference type="InterPro" id="IPR017441">
    <property type="entry name" value="Protein_kinase_ATP_BS"/>
</dbReference>
<dbReference type="PROSITE" id="PS50011">
    <property type="entry name" value="PROTEIN_KINASE_DOM"/>
    <property type="match status" value="1"/>
</dbReference>
<dbReference type="FunFam" id="3.30.200.20:FF:000043">
    <property type="entry name" value="Wall-associated receptor kinase 2"/>
    <property type="match status" value="1"/>
</dbReference>
<evidence type="ECO:0000256" key="8">
    <source>
        <dbReference type="ARBA" id="ARBA00022840"/>
    </source>
</evidence>
<organism evidence="15 16">
    <name type="scientific">Triticum urartu</name>
    <name type="common">Red wild einkorn</name>
    <name type="synonym">Crithodium urartu</name>
    <dbReference type="NCBI Taxonomy" id="4572"/>
    <lineage>
        <taxon>Eukaryota</taxon>
        <taxon>Viridiplantae</taxon>
        <taxon>Streptophyta</taxon>
        <taxon>Embryophyta</taxon>
        <taxon>Tracheophyta</taxon>
        <taxon>Spermatophyta</taxon>
        <taxon>Magnoliopsida</taxon>
        <taxon>Liliopsida</taxon>
        <taxon>Poales</taxon>
        <taxon>Poaceae</taxon>
        <taxon>BOP clade</taxon>
        <taxon>Pooideae</taxon>
        <taxon>Triticodae</taxon>
        <taxon>Triticeae</taxon>
        <taxon>Triticinae</taxon>
        <taxon>Triticum</taxon>
    </lineage>
</organism>
<dbReference type="PANTHER" id="PTHR27005">
    <property type="entry name" value="WALL-ASSOCIATED RECEPTOR KINASE-LIKE 21"/>
    <property type="match status" value="1"/>
</dbReference>
<protein>
    <recommendedName>
        <fullName evidence="14">Protein kinase domain-containing protein</fullName>
    </recommendedName>
</protein>
<evidence type="ECO:0000313" key="16">
    <source>
        <dbReference type="Proteomes" id="UP000015106"/>
    </source>
</evidence>
<reference evidence="16" key="1">
    <citation type="journal article" date="2013" name="Nature">
        <title>Draft genome of the wheat A-genome progenitor Triticum urartu.</title>
        <authorList>
            <person name="Ling H.Q."/>
            <person name="Zhao S."/>
            <person name="Liu D."/>
            <person name="Wang J."/>
            <person name="Sun H."/>
            <person name="Zhang C."/>
            <person name="Fan H."/>
            <person name="Li D."/>
            <person name="Dong L."/>
            <person name="Tao Y."/>
            <person name="Gao C."/>
            <person name="Wu H."/>
            <person name="Li Y."/>
            <person name="Cui Y."/>
            <person name="Guo X."/>
            <person name="Zheng S."/>
            <person name="Wang B."/>
            <person name="Yu K."/>
            <person name="Liang Q."/>
            <person name="Yang W."/>
            <person name="Lou X."/>
            <person name="Chen J."/>
            <person name="Feng M."/>
            <person name="Jian J."/>
            <person name="Zhang X."/>
            <person name="Luo G."/>
            <person name="Jiang Y."/>
            <person name="Liu J."/>
            <person name="Wang Z."/>
            <person name="Sha Y."/>
            <person name="Zhang B."/>
            <person name="Wu H."/>
            <person name="Tang D."/>
            <person name="Shen Q."/>
            <person name="Xue P."/>
            <person name="Zou S."/>
            <person name="Wang X."/>
            <person name="Liu X."/>
            <person name="Wang F."/>
            <person name="Yang Y."/>
            <person name="An X."/>
            <person name="Dong Z."/>
            <person name="Zhang K."/>
            <person name="Zhang X."/>
            <person name="Luo M.C."/>
            <person name="Dvorak J."/>
            <person name="Tong Y."/>
            <person name="Wang J."/>
            <person name="Yang H."/>
            <person name="Li Z."/>
            <person name="Wang D."/>
            <person name="Zhang A."/>
            <person name="Wang J."/>
        </authorList>
    </citation>
    <scope>NUCLEOTIDE SEQUENCE</scope>
    <source>
        <strain evidence="16">cv. G1812</strain>
    </source>
</reference>
<accession>A0A8R7UNB0</accession>
<keyword evidence="8 11" id="KW-0067">ATP-binding</keyword>
<proteinExistence type="inferred from homology"/>
<keyword evidence="5" id="KW-0732">Signal</keyword>
<dbReference type="InterPro" id="IPR001245">
    <property type="entry name" value="Ser-Thr/Tyr_kinase_cat_dom"/>
</dbReference>
<comment type="subcellular location">
    <subcellularLocation>
        <location evidence="1">Membrane</location>
        <topology evidence="1">Single-pass type I membrane protein</topology>
    </subcellularLocation>
</comment>
<evidence type="ECO:0000256" key="11">
    <source>
        <dbReference type="PROSITE-ProRule" id="PRU10141"/>
    </source>
</evidence>
<dbReference type="InterPro" id="IPR011009">
    <property type="entry name" value="Kinase-like_dom_sf"/>
</dbReference>
<dbReference type="SMART" id="SM00220">
    <property type="entry name" value="S_TKc"/>
    <property type="match status" value="1"/>
</dbReference>
<dbReference type="PROSITE" id="PS00107">
    <property type="entry name" value="PROTEIN_KINASE_ATP"/>
    <property type="match status" value="1"/>
</dbReference>
<keyword evidence="2 12" id="KW-0723">Serine/threonine-protein kinase</keyword>
<dbReference type="Proteomes" id="UP000015106">
    <property type="component" value="Chromosome 5"/>
</dbReference>
<comment type="similarity">
    <text evidence="12">Belongs to the protein kinase superfamily.</text>
</comment>
<keyword evidence="10" id="KW-0472">Membrane</keyword>
<evidence type="ECO:0000256" key="4">
    <source>
        <dbReference type="ARBA" id="ARBA00022692"/>
    </source>
</evidence>
<evidence type="ECO:0000256" key="5">
    <source>
        <dbReference type="ARBA" id="ARBA00022729"/>
    </source>
</evidence>
<dbReference type="Gene3D" id="1.10.510.10">
    <property type="entry name" value="Transferase(Phosphotransferase) domain 1"/>
    <property type="match status" value="1"/>
</dbReference>
<dbReference type="GO" id="GO:0004674">
    <property type="term" value="F:protein serine/threonine kinase activity"/>
    <property type="evidence" value="ECO:0007669"/>
    <property type="project" value="UniProtKB-KW"/>
</dbReference>
<feature type="domain" description="Protein kinase" evidence="14">
    <location>
        <begin position="33"/>
        <end position="305"/>
    </location>
</feature>
<evidence type="ECO:0000256" key="6">
    <source>
        <dbReference type="ARBA" id="ARBA00022741"/>
    </source>
</evidence>